<evidence type="ECO:0000259" key="7">
    <source>
        <dbReference type="Pfam" id="PF08544"/>
    </source>
</evidence>
<comment type="caution">
    <text evidence="8">The sequence shown here is derived from an EMBL/GenBank/DDBJ whole genome shotgun (WGS) entry which is preliminary data.</text>
</comment>
<dbReference type="GO" id="GO:0005524">
    <property type="term" value="F:ATP binding"/>
    <property type="evidence" value="ECO:0007669"/>
    <property type="project" value="UniProtKB-KW"/>
</dbReference>
<keyword evidence="1" id="KW-0808">Transferase</keyword>
<dbReference type="InterPro" id="IPR036554">
    <property type="entry name" value="GHMP_kinase_C_sf"/>
</dbReference>
<evidence type="ECO:0000256" key="1">
    <source>
        <dbReference type="ARBA" id="ARBA00022679"/>
    </source>
</evidence>
<dbReference type="GO" id="GO:0042352">
    <property type="term" value="P:GDP-L-fucose salvage"/>
    <property type="evidence" value="ECO:0007669"/>
    <property type="project" value="TreeGrafter"/>
</dbReference>
<keyword evidence="9" id="KW-1185">Reference proteome</keyword>
<organism evidence="8 9">
    <name type="scientific">Limnofasciculus baicalensis BBK-W-15</name>
    <dbReference type="NCBI Taxonomy" id="2699891"/>
    <lineage>
        <taxon>Bacteria</taxon>
        <taxon>Bacillati</taxon>
        <taxon>Cyanobacteriota</taxon>
        <taxon>Cyanophyceae</taxon>
        <taxon>Coleofasciculales</taxon>
        <taxon>Coleofasciculaceae</taxon>
        <taxon>Limnofasciculus</taxon>
        <taxon>Limnofasciculus baicalensis</taxon>
    </lineage>
</organism>
<gene>
    <name evidence="8" type="ORF">NJ959_23970</name>
</gene>
<evidence type="ECO:0000313" key="9">
    <source>
        <dbReference type="Proteomes" id="UP001204953"/>
    </source>
</evidence>
<dbReference type="InterPro" id="IPR006204">
    <property type="entry name" value="GHMP_kinase_N_dom"/>
</dbReference>
<evidence type="ECO:0000256" key="3">
    <source>
        <dbReference type="ARBA" id="ARBA00022777"/>
    </source>
</evidence>
<evidence type="ECO:0000256" key="2">
    <source>
        <dbReference type="ARBA" id="ARBA00022741"/>
    </source>
</evidence>
<dbReference type="EMBL" id="JAMZMM010000338">
    <property type="protein sequence ID" value="MCP2731488.1"/>
    <property type="molecule type" value="Genomic_DNA"/>
</dbReference>
<reference evidence="8" key="1">
    <citation type="submission" date="2022-06" db="EMBL/GenBank/DDBJ databases">
        <title>New cyanobacteria of genus Symplocastrum in benthos of Lake Baikal.</title>
        <authorList>
            <person name="Sorokovikova E."/>
            <person name="Tikhonova I."/>
            <person name="Krasnopeev A."/>
            <person name="Evseev P."/>
            <person name="Gladkikh A."/>
            <person name="Belykh O."/>
        </authorList>
    </citation>
    <scope>NUCLEOTIDE SEQUENCE</scope>
    <source>
        <strain evidence="8">BBK-W-15</strain>
    </source>
</reference>
<proteinExistence type="inferred from homology"/>
<dbReference type="InterPro" id="IPR013750">
    <property type="entry name" value="GHMP_kinase_C_dom"/>
</dbReference>
<keyword evidence="4" id="KW-0067">ATP-binding</keyword>
<sequence length="343" mass="38261">MNKIIRSKAPLRLGLSGGGTDVEPYCSIYGGYVLNATIDLYAYCTIEEIQEDKIIFVAADREEIQTENLELPVKYNGILDLHKAVYNRVIKDFNQSETLKLKITTFSDAPPGCGLGSSSTLVVAMLKAYVEMLKLPLGEYDIAHLAYEIERIDLGWSGGKQDQYAATFGGFNFIEFYEKNRVIVNPLRIKNWMINELESSIVLYDTGISRNSAKVIEEQIQNIVDENEGATKASHQLKKEAVLMKEALLKAEFSQMNEILKNSWDAKKKISSLISTPQIERAYKVAMEAGAYSGKITGAGGGGFIIFMVNPVKKPEIVKALNQQEGKTVNFHFTKYGTEAWIV</sequence>
<keyword evidence="3 8" id="KW-0418">Kinase</keyword>
<dbReference type="SUPFAM" id="SSF54211">
    <property type="entry name" value="Ribosomal protein S5 domain 2-like"/>
    <property type="match status" value="1"/>
</dbReference>
<name>A0AAE3KRB1_9CYAN</name>
<dbReference type="RefSeq" id="WP_254014225.1">
    <property type="nucleotide sequence ID" value="NZ_JAMZMM010000338.1"/>
</dbReference>
<dbReference type="AlphaFoldDB" id="A0AAE3KRB1"/>
<dbReference type="SUPFAM" id="SSF55060">
    <property type="entry name" value="GHMP Kinase, C-terminal domain"/>
    <property type="match status" value="1"/>
</dbReference>
<feature type="domain" description="GHMP kinase N-terminal" evidence="6">
    <location>
        <begin position="83"/>
        <end position="170"/>
    </location>
</feature>
<evidence type="ECO:0000259" key="6">
    <source>
        <dbReference type="Pfam" id="PF00288"/>
    </source>
</evidence>
<keyword evidence="2" id="KW-0547">Nucleotide-binding</keyword>
<evidence type="ECO:0000256" key="5">
    <source>
        <dbReference type="ARBA" id="ARBA00038121"/>
    </source>
</evidence>
<dbReference type="InterPro" id="IPR001174">
    <property type="entry name" value="HddA/FKP"/>
</dbReference>
<dbReference type="Pfam" id="PF08544">
    <property type="entry name" value="GHMP_kinases_C"/>
    <property type="match status" value="1"/>
</dbReference>
<dbReference type="InterPro" id="IPR052203">
    <property type="entry name" value="GHMP_Kinase-Related"/>
</dbReference>
<dbReference type="Gene3D" id="3.30.230.120">
    <property type="match status" value="1"/>
</dbReference>
<dbReference type="InterPro" id="IPR014606">
    <property type="entry name" value="Heptose_7-P_kinase"/>
</dbReference>
<dbReference type="PANTHER" id="PTHR32463:SF0">
    <property type="entry name" value="L-FUCOSE KINASE"/>
    <property type="match status" value="1"/>
</dbReference>
<dbReference type="PRINTS" id="PR00960">
    <property type="entry name" value="LMBPPROTEIN"/>
</dbReference>
<comment type="similarity">
    <text evidence="5">Belongs to the GHMP kinase family.</text>
</comment>
<dbReference type="Pfam" id="PF00288">
    <property type="entry name" value="GHMP_kinases_N"/>
    <property type="match status" value="1"/>
</dbReference>
<dbReference type="InterPro" id="IPR020568">
    <property type="entry name" value="Ribosomal_Su5_D2-typ_SF"/>
</dbReference>
<protein>
    <submittedName>
        <fullName evidence="8">GHMP kinase</fullName>
    </submittedName>
</protein>
<dbReference type="Proteomes" id="UP001204953">
    <property type="component" value="Unassembled WGS sequence"/>
</dbReference>
<dbReference type="PIRSF" id="PIRSF036406">
    <property type="entry name" value="Hept_kin"/>
    <property type="match status" value="1"/>
</dbReference>
<evidence type="ECO:0000256" key="4">
    <source>
        <dbReference type="ARBA" id="ARBA00022840"/>
    </source>
</evidence>
<dbReference type="PANTHER" id="PTHR32463">
    <property type="entry name" value="L-FUCOSE KINASE"/>
    <property type="match status" value="1"/>
</dbReference>
<accession>A0AAE3KRB1</accession>
<feature type="domain" description="GHMP kinase C-terminal" evidence="7">
    <location>
        <begin position="244"/>
        <end position="323"/>
    </location>
</feature>
<dbReference type="GO" id="GO:0050201">
    <property type="term" value="F:fucokinase activity"/>
    <property type="evidence" value="ECO:0007669"/>
    <property type="project" value="TreeGrafter"/>
</dbReference>
<evidence type="ECO:0000313" key="8">
    <source>
        <dbReference type="EMBL" id="MCP2731488.1"/>
    </source>
</evidence>